<dbReference type="Proteomes" id="UP000694941">
    <property type="component" value="Unplaced"/>
</dbReference>
<evidence type="ECO:0000256" key="3">
    <source>
        <dbReference type="SAM" id="Coils"/>
    </source>
</evidence>
<reference evidence="5" key="1">
    <citation type="submission" date="2025-08" db="UniProtKB">
        <authorList>
            <consortium name="RefSeq"/>
        </authorList>
    </citation>
    <scope>IDENTIFICATION</scope>
    <source>
        <tissue evidence="5">Muscle</tissue>
    </source>
</reference>
<protein>
    <submittedName>
        <fullName evidence="5">OPA3-like protein CG13603 isoform X1</fullName>
    </submittedName>
</protein>
<keyword evidence="4" id="KW-1185">Reference proteome</keyword>
<evidence type="ECO:0000256" key="1">
    <source>
        <dbReference type="ARBA" id="ARBA00007584"/>
    </source>
</evidence>
<accession>A0ABM1B906</accession>
<dbReference type="Pfam" id="PF07047">
    <property type="entry name" value="OPA3"/>
    <property type="match status" value="1"/>
</dbReference>
<proteinExistence type="inferred from homology"/>
<comment type="similarity">
    <text evidence="1">Belongs to the OPA3 family.</text>
</comment>
<evidence type="ECO:0000256" key="2">
    <source>
        <dbReference type="ARBA" id="ARBA00023054"/>
    </source>
</evidence>
<dbReference type="PANTHER" id="PTHR12499">
    <property type="entry name" value="OPTIC ATROPHY 3 PROTEIN OPA3"/>
    <property type="match status" value="1"/>
</dbReference>
<evidence type="ECO:0000313" key="5">
    <source>
        <dbReference type="RefSeq" id="XP_013777257.1"/>
    </source>
</evidence>
<dbReference type="PANTHER" id="PTHR12499:SF0">
    <property type="entry name" value="OPTIC ATROPHY 3 PROTEIN"/>
    <property type="match status" value="1"/>
</dbReference>
<gene>
    <name evidence="5" type="primary">LOC106461933</name>
</gene>
<keyword evidence="2 3" id="KW-0175">Coiled coil</keyword>
<feature type="coiled-coil region" evidence="3">
    <location>
        <begin position="113"/>
        <end position="140"/>
    </location>
</feature>
<evidence type="ECO:0000313" key="4">
    <source>
        <dbReference type="Proteomes" id="UP000694941"/>
    </source>
</evidence>
<dbReference type="GeneID" id="106461933"/>
<sequence length="198" mass="22479">MAVGAFPIAKLGLLALRQIAKPLASRIKSRAKRSYFFRTYICMPPAQLYHWMEVNVKMRMLNLGKPSEVPKLNENMAIDLGAELLGEAIIFFIAAASITAEYIRSSLKEKDKAVAKEEQFMNLENEINDLKFTVDKQEVEIRHLTRTYYALQQKQSEDKQLENKSFSCTSENIVGSDESRGILQHAIDHAIESIKGKI</sequence>
<organism evidence="4 5">
    <name type="scientific">Limulus polyphemus</name>
    <name type="common">Atlantic horseshoe crab</name>
    <dbReference type="NCBI Taxonomy" id="6850"/>
    <lineage>
        <taxon>Eukaryota</taxon>
        <taxon>Metazoa</taxon>
        <taxon>Ecdysozoa</taxon>
        <taxon>Arthropoda</taxon>
        <taxon>Chelicerata</taxon>
        <taxon>Merostomata</taxon>
        <taxon>Xiphosura</taxon>
        <taxon>Limulidae</taxon>
        <taxon>Limulus</taxon>
    </lineage>
</organism>
<dbReference type="RefSeq" id="XP_013777257.1">
    <property type="nucleotide sequence ID" value="XM_013921803.2"/>
</dbReference>
<name>A0ABM1B906_LIMPO</name>
<dbReference type="InterPro" id="IPR010754">
    <property type="entry name" value="OPA3-like"/>
</dbReference>